<feature type="domain" description="GP-PDE" evidence="1">
    <location>
        <begin position="45"/>
        <end position="297"/>
    </location>
</feature>
<reference evidence="2" key="1">
    <citation type="submission" date="2023-07" db="EMBL/GenBank/DDBJ databases">
        <title>Two novel species in the genus Flavivirga.</title>
        <authorList>
            <person name="Kwon K."/>
        </authorList>
    </citation>
    <scope>NUCLEOTIDE SEQUENCE</scope>
    <source>
        <strain evidence="2">KACC 14157</strain>
    </source>
</reference>
<dbReference type="Gene3D" id="3.20.20.190">
    <property type="entry name" value="Phosphatidylinositol (PI) phosphodiesterase"/>
    <property type="match status" value="1"/>
</dbReference>
<organism evidence="2 3">
    <name type="scientific">Flavivirga amylovorans</name>
    <dbReference type="NCBI Taxonomy" id="870486"/>
    <lineage>
        <taxon>Bacteria</taxon>
        <taxon>Pseudomonadati</taxon>
        <taxon>Bacteroidota</taxon>
        <taxon>Flavobacteriia</taxon>
        <taxon>Flavobacteriales</taxon>
        <taxon>Flavobacteriaceae</taxon>
        <taxon>Flavivirga</taxon>
    </lineage>
</organism>
<dbReference type="InterPro" id="IPR030395">
    <property type="entry name" value="GP_PDE_dom"/>
</dbReference>
<dbReference type="PANTHER" id="PTHR46320:SF1">
    <property type="entry name" value="GLYCEROPHOSPHODIESTER PHOSPHODIESTERASE 1"/>
    <property type="match status" value="1"/>
</dbReference>
<dbReference type="Pfam" id="PF03009">
    <property type="entry name" value="GDPD"/>
    <property type="match status" value="1"/>
</dbReference>
<evidence type="ECO:0000313" key="3">
    <source>
        <dbReference type="Proteomes" id="UP001176891"/>
    </source>
</evidence>
<name>A0ABT8WZ68_9FLAO</name>
<protein>
    <submittedName>
        <fullName evidence="2">Glycerophosphodiester phosphodiesterase family protein</fullName>
    </submittedName>
</protein>
<dbReference type="InterPro" id="IPR032160">
    <property type="entry name" value="DUF4996"/>
</dbReference>
<keyword evidence="3" id="KW-1185">Reference proteome</keyword>
<dbReference type="PROSITE" id="PS51704">
    <property type="entry name" value="GP_PDE"/>
    <property type="match status" value="1"/>
</dbReference>
<comment type="caution">
    <text evidence="2">The sequence shown here is derived from an EMBL/GenBank/DDBJ whole genome shotgun (WGS) entry which is preliminary data.</text>
</comment>
<dbReference type="CDD" id="cd08566">
    <property type="entry name" value="GDPD_AtGDE_like"/>
    <property type="match status" value="1"/>
</dbReference>
<dbReference type="PANTHER" id="PTHR46320">
    <property type="entry name" value="GLYCEROPHOSPHODIESTER PHOSPHODIESTERASE 1"/>
    <property type="match status" value="1"/>
</dbReference>
<dbReference type="PROSITE" id="PS51257">
    <property type="entry name" value="PROKAR_LIPOPROTEIN"/>
    <property type="match status" value="1"/>
</dbReference>
<evidence type="ECO:0000259" key="1">
    <source>
        <dbReference type="PROSITE" id="PS51704"/>
    </source>
</evidence>
<gene>
    <name evidence="2" type="ORF">Q4Q39_05040</name>
</gene>
<dbReference type="RefSeq" id="WP_303281282.1">
    <property type="nucleotide sequence ID" value="NZ_BAABCZ010000016.1"/>
</dbReference>
<accession>A0ABT8WZ68</accession>
<proteinExistence type="predicted"/>
<dbReference type="SUPFAM" id="SSF51695">
    <property type="entry name" value="PLC-like phosphodiesterases"/>
    <property type="match status" value="1"/>
</dbReference>
<dbReference type="EMBL" id="JAUOEM010000001">
    <property type="protein sequence ID" value="MDO5986768.1"/>
    <property type="molecule type" value="Genomic_DNA"/>
</dbReference>
<dbReference type="Proteomes" id="UP001176891">
    <property type="component" value="Unassembled WGS sequence"/>
</dbReference>
<dbReference type="InterPro" id="IPR017946">
    <property type="entry name" value="PLC-like_Pdiesterase_TIM-brl"/>
</dbReference>
<sequence>MLRISRIKWHILFLFLIVFWSFSCNDKHRFNDLIESLKNADTDHTFVVAHRGDWRNAPENSLQAIKNCMDKGVEMVEIDLQRTSDGVFVLMHDASIDRTTTGKGKVSELSWKAIKQVYLRNGLGSWTTHKVPRLEEVLDMTKGKILINLDKSYNYIDELYKLLKARAMEEQVIFKGWMKPYDVVTNDLKVPLDSINFMPILDGKDKHWKTVLNSYSGKYVPMAIEIIFTTEALGKEMIREVKKTGSRVWVNALWPDMNAGHDDEMALNHPDKVYGWFIKNGVSMIQTDRIDVLMEYLDTHK</sequence>
<dbReference type="Pfam" id="PF16387">
    <property type="entry name" value="DUF4996"/>
    <property type="match status" value="1"/>
</dbReference>
<evidence type="ECO:0000313" key="2">
    <source>
        <dbReference type="EMBL" id="MDO5986768.1"/>
    </source>
</evidence>